<protein>
    <recommendedName>
        <fullName evidence="3">Cupin type-1 domain-containing protein</fullName>
    </recommendedName>
</protein>
<accession>A0A6A4I800</accession>
<keyword evidence="2" id="KW-1185">Reference proteome</keyword>
<sequence>MTQKQTVQPEAYYLERSEFVPNNSVPALIYRDVLPKPLDPESAKALCEGNHWQKRGEWGALYNAHFHPNTHECYAVFQGGSRLALGVKGTIQLLEEWW</sequence>
<organism evidence="1 2">
    <name type="scientific">Gymnopus androsaceus JB14</name>
    <dbReference type="NCBI Taxonomy" id="1447944"/>
    <lineage>
        <taxon>Eukaryota</taxon>
        <taxon>Fungi</taxon>
        <taxon>Dikarya</taxon>
        <taxon>Basidiomycota</taxon>
        <taxon>Agaricomycotina</taxon>
        <taxon>Agaricomycetes</taxon>
        <taxon>Agaricomycetidae</taxon>
        <taxon>Agaricales</taxon>
        <taxon>Marasmiineae</taxon>
        <taxon>Omphalotaceae</taxon>
        <taxon>Gymnopus</taxon>
    </lineage>
</organism>
<dbReference type="Proteomes" id="UP000799118">
    <property type="component" value="Unassembled WGS sequence"/>
</dbReference>
<dbReference type="InterPro" id="IPR047121">
    <property type="entry name" value="YjiB-like"/>
</dbReference>
<dbReference type="OrthoDB" id="2446447at2759"/>
<proteinExistence type="predicted"/>
<reference evidence="1" key="1">
    <citation type="journal article" date="2019" name="Environ. Microbiol.">
        <title>Fungal ecological strategies reflected in gene transcription - a case study of two litter decomposers.</title>
        <authorList>
            <person name="Barbi F."/>
            <person name="Kohler A."/>
            <person name="Barry K."/>
            <person name="Baskaran P."/>
            <person name="Daum C."/>
            <person name="Fauchery L."/>
            <person name="Ihrmark K."/>
            <person name="Kuo A."/>
            <person name="LaButti K."/>
            <person name="Lipzen A."/>
            <person name="Morin E."/>
            <person name="Grigoriev I.V."/>
            <person name="Henrissat B."/>
            <person name="Lindahl B."/>
            <person name="Martin F."/>
        </authorList>
    </citation>
    <scope>NUCLEOTIDE SEQUENCE</scope>
    <source>
        <strain evidence="1">JB14</strain>
    </source>
</reference>
<evidence type="ECO:0000313" key="1">
    <source>
        <dbReference type="EMBL" id="KAE9405187.1"/>
    </source>
</evidence>
<dbReference type="PANTHER" id="PTHR36448">
    <property type="entry name" value="BLR7373 PROTEIN"/>
    <property type="match status" value="1"/>
</dbReference>
<dbReference type="EMBL" id="ML769411">
    <property type="protein sequence ID" value="KAE9405187.1"/>
    <property type="molecule type" value="Genomic_DNA"/>
</dbReference>
<dbReference type="PANTHER" id="PTHR36448:SF2">
    <property type="entry name" value="CUPIN TYPE-1 DOMAIN-CONTAINING PROTEIN"/>
    <property type="match status" value="1"/>
</dbReference>
<dbReference type="AlphaFoldDB" id="A0A6A4I800"/>
<gene>
    <name evidence="1" type="ORF">BT96DRAFT_1065953</name>
</gene>
<evidence type="ECO:0000313" key="2">
    <source>
        <dbReference type="Proteomes" id="UP000799118"/>
    </source>
</evidence>
<name>A0A6A4I800_9AGAR</name>
<evidence type="ECO:0008006" key="3">
    <source>
        <dbReference type="Google" id="ProtNLM"/>
    </source>
</evidence>